<comment type="caution">
    <text evidence="3">The sequence shown here is derived from an EMBL/GenBank/DDBJ whole genome shotgun (WGS) entry which is preliminary data.</text>
</comment>
<dbReference type="PANTHER" id="PTHR13939:SF0">
    <property type="entry name" value="NMN AMIDOHYDROLASE-LIKE PROTEIN YFAY"/>
    <property type="match status" value="1"/>
</dbReference>
<accession>A0A6L3ZK89</accession>
<evidence type="ECO:0000313" key="3">
    <source>
        <dbReference type="EMBL" id="KAB2818113.1"/>
    </source>
</evidence>
<proteinExistence type="inferred from homology"/>
<protein>
    <recommendedName>
        <fullName evidence="1">CinA-like protein</fullName>
    </recommendedName>
</protein>
<dbReference type="Pfam" id="PF00994">
    <property type="entry name" value="MoCF_biosynth"/>
    <property type="match status" value="1"/>
</dbReference>
<dbReference type="CDD" id="cd00885">
    <property type="entry name" value="cinA"/>
    <property type="match status" value="1"/>
</dbReference>
<evidence type="ECO:0000313" key="4">
    <source>
        <dbReference type="Proteomes" id="UP000484164"/>
    </source>
</evidence>
<keyword evidence="4" id="KW-1185">Reference proteome</keyword>
<dbReference type="PANTHER" id="PTHR13939">
    <property type="entry name" value="NICOTINAMIDE-NUCLEOTIDE AMIDOHYDROLASE PNCC"/>
    <property type="match status" value="1"/>
</dbReference>
<dbReference type="Gene3D" id="3.40.980.10">
    <property type="entry name" value="MoaB/Mog-like domain"/>
    <property type="match status" value="1"/>
</dbReference>
<dbReference type="HAMAP" id="MF_00226_B">
    <property type="entry name" value="CinA_B"/>
    <property type="match status" value="1"/>
</dbReference>
<reference evidence="3 4" key="1">
    <citation type="submission" date="2019-10" db="EMBL/GenBank/DDBJ databases">
        <title>Genome sequence of Phaeocystidibacter marisrubri JCM30614 (type strain).</title>
        <authorList>
            <person name="Bowman J.P."/>
        </authorList>
    </citation>
    <scope>NUCLEOTIDE SEQUENCE [LARGE SCALE GENOMIC DNA]</scope>
    <source>
        <strain evidence="3 4">JCM 30614</strain>
    </source>
</reference>
<dbReference type="PIRSF" id="PIRSF006728">
    <property type="entry name" value="CinA"/>
    <property type="match status" value="1"/>
</dbReference>
<dbReference type="AlphaFoldDB" id="A0A6L3ZK89"/>
<dbReference type="InterPro" id="IPR041424">
    <property type="entry name" value="CinA_KH"/>
</dbReference>
<dbReference type="NCBIfam" id="TIGR00199">
    <property type="entry name" value="PncC_domain"/>
    <property type="match status" value="1"/>
</dbReference>
<feature type="domain" description="MoaB/Mog" evidence="2">
    <location>
        <begin position="4"/>
        <end position="171"/>
    </location>
</feature>
<dbReference type="Gene3D" id="3.30.70.2860">
    <property type="match status" value="1"/>
</dbReference>
<gene>
    <name evidence="3" type="ORF">F8C82_06840</name>
</gene>
<evidence type="ECO:0000259" key="2">
    <source>
        <dbReference type="SMART" id="SM00852"/>
    </source>
</evidence>
<dbReference type="InterPro" id="IPR036653">
    <property type="entry name" value="CinA-like_C"/>
</dbReference>
<dbReference type="NCBIfam" id="NF001813">
    <property type="entry name" value="PRK00549.1"/>
    <property type="match status" value="1"/>
</dbReference>
<dbReference type="RefSeq" id="WP_151692801.1">
    <property type="nucleotide sequence ID" value="NZ_BMGX01000002.1"/>
</dbReference>
<dbReference type="SMART" id="SM00852">
    <property type="entry name" value="MoCF_biosynth"/>
    <property type="match status" value="1"/>
</dbReference>
<dbReference type="Pfam" id="PF18146">
    <property type="entry name" value="CinA_KH"/>
    <property type="match status" value="1"/>
</dbReference>
<evidence type="ECO:0000256" key="1">
    <source>
        <dbReference type="HAMAP-Rule" id="MF_00226"/>
    </source>
</evidence>
<dbReference type="Gene3D" id="3.90.950.20">
    <property type="entry name" value="CinA-like"/>
    <property type="match status" value="1"/>
</dbReference>
<dbReference type="OrthoDB" id="9801454at2"/>
<comment type="similarity">
    <text evidence="1">Belongs to the CinA family.</text>
</comment>
<name>A0A6L3ZK89_9FLAO</name>
<dbReference type="NCBIfam" id="TIGR00200">
    <property type="entry name" value="cinA_nterm"/>
    <property type="match status" value="1"/>
</dbReference>
<organism evidence="3 4">
    <name type="scientific">Phaeocystidibacter marisrubri</name>
    <dbReference type="NCBI Taxonomy" id="1577780"/>
    <lineage>
        <taxon>Bacteria</taxon>
        <taxon>Pseudomonadati</taxon>
        <taxon>Bacteroidota</taxon>
        <taxon>Flavobacteriia</taxon>
        <taxon>Flavobacteriales</taxon>
        <taxon>Phaeocystidibacteraceae</taxon>
        <taxon>Phaeocystidibacter</taxon>
    </lineage>
</organism>
<dbReference type="Proteomes" id="UP000484164">
    <property type="component" value="Unassembled WGS sequence"/>
</dbReference>
<dbReference type="Pfam" id="PF02464">
    <property type="entry name" value="CinA"/>
    <property type="match status" value="1"/>
</dbReference>
<dbReference type="InterPro" id="IPR008136">
    <property type="entry name" value="CinA_C"/>
</dbReference>
<dbReference type="InterPro" id="IPR050101">
    <property type="entry name" value="CinA"/>
</dbReference>
<dbReference type="InterPro" id="IPR036425">
    <property type="entry name" value="MoaB/Mog-like_dom_sf"/>
</dbReference>
<dbReference type="InterPro" id="IPR001453">
    <property type="entry name" value="MoaB/Mog_dom"/>
</dbReference>
<dbReference type="SUPFAM" id="SSF53218">
    <property type="entry name" value="Molybdenum cofactor biosynthesis proteins"/>
    <property type="match status" value="1"/>
</dbReference>
<dbReference type="EMBL" id="WBVQ01000001">
    <property type="protein sequence ID" value="KAB2818113.1"/>
    <property type="molecule type" value="Genomic_DNA"/>
</dbReference>
<dbReference type="SUPFAM" id="SSF142433">
    <property type="entry name" value="CinA-like"/>
    <property type="match status" value="1"/>
</dbReference>
<dbReference type="InterPro" id="IPR008135">
    <property type="entry name" value="Competence-induced_CinA"/>
</dbReference>
<sequence>MQAEIITIGDEILIGQTIDTNSAWMGAALNDVGVDVCQVRSIRDTADAIVAALNSIHPDTKLVLMTGGLGPTKDDLTKYTLNDYFGGQLAYHEEVYAHIEALFARLNRVPNEMNRGQAMLPNVCTPLSNPNGTAPGMRFHKDGVFYVSMPGVPYEMKGIMSGEVLPWIESTFMDQPITHKTLLTHGVPESELAHMLEEWENELPEPLKLAYLPSPGSVKLRLTARTGDHLQNVATIERQFEKAKEILGDVVFGEDAQNLEGVIGVLLKRNHATFATAESCTGGSIAAKITSIPGSSSYFLGSIVSYSNEVKVHQLGVNEAEILVHGAVSENVVRQMAKGVQKRLHSTYSVATSGIAGPDGGTPDKPVGTVWICVAGPNSTKAEKFQFGNNRARNVKRSVLMALDMLRKMILEDEKRSI</sequence>